<reference evidence="13 14" key="1">
    <citation type="submission" date="2016-10" db="EMBL/GenBank/DDBJ databases">
        <authorList>
            <person name="de Groot N.N."/>
        </authorList>
    </citation>
    <scope>NUCLEOTIDE SEQUENCE [LARGE SCALE GENOMIC DNA]</scope>
    <source>
        <strain evidence="13 14">DSM 43941</strain>
    </source>
</reference>
<evidence type="ECO:0000256" key="9">
    <source>
        <dbReference type="PIRNR" id="PIRNR006171"/>
    </source>
</evidence>
<evidence type="ECO:0000313" key="14">
    <source>
        <dbReference type="Proteomes" id="UP000198688"/>
    </source>
</evidence>
<evidence type="ECO:0000313" key="13">
    <source>
        <dbReference type="EMBL" id="SDT51065.1"/>
    </source>
</evidence>
<proteinExistence type="predicted"/>
<dbReference type="Gene3D" id="1.10.10.10">
    <property type="entry name" value="Winged helix-like DNA-binding domain superfamily/Winged helix DNA-binding domain"/>
    <property type="match status" value="1"/>
</dbReference>
<comment type="subcellular location">
    <subcellularLocation>
        <location evidence="1 9">Cytoplasm</location>
    </subcellularLocation>
</comment>
<evidence type="ECO:0000256" key="2">
    <source>
        <dbReference type="ARBA" id="ARBA00022490"/>
    </source>
</evidence>
<dbReference type="AlphaFoldDB" id="A0A1H2AYH2"/>
<keyword evidence="6 9" id="KW-0238">DNA-binding</keyword>
<dbReference type="GO" id="GO:0003700">
    <property type="term" value="F:DNA-binding transcription factor activity"/>
    <property type="evidence" value="ECO:0007669"/>
    <property type="project" value="InterPro"/>
</dbReference>
<dbReference type="STRING" id="113562.SAMN04489716_4204"/>
<dbReference type="PANTHER" id="PTHR45526:SF1">
    <property type="entry name" value="TRANSCRIPTIONAL REGULATORY PROTEIN DCUR-RELATED"/>
    <property type="match status" value="1"/>
</dbReference>
<dbReference type="SUPFAM" id="SSF52172">
    <property type="entry name" value="CheY-like"/>
    <property type="match status" value="1"/>
</dbReference>
<evidence type="ECO:0000256" key="1">
    <source>
        <dbReference type="ARBA" id="ARBA00004496"/>
    </source>
</evidence>
<feature type="modified residue" description="4-aspartylphosphate" evidence="10">
    <location>
        <position position="56"/>
    </location>
</feature>
<name>A0A1H2AYH2_9ACTN</name>
<evidence type="ECO:0000256" key="7">
    <source>
        <dbReference type="ARBA" id="ARBA00023159"/>
    </source>
</evidence>
<evidence type="ECO:0000256" key="4">
    <source>
        <dbReference type="ARBA" id="ARBA00023012"/>
    </source>
</evidence>
<dbReference type="InterPro" id="IPR024187">
    <property type="entry name" value="Sig_transdc_resp-reg_cit/mal"/>
</dbReference>
<dbReference type="RefSeq" id="WP_092546191.1">
    <property type="nucleotide sequence ID" value="NZ_BOMJ01000042.1"/>
</dbReference>
<gene>
    <name evidence="13" type="ORF">SAMN04489716_4204</name>
</gene>
<dbReference type="PROSITE" id="PS50110">
    <property type="entry name" value="RESPONSE_REGULATORY"/>
    <property type="match status" value="1"/>
</dbReference>
<organism evidence="13 14">
    <name type="scientific">Actinoplanes derwentensis</name>
    <dbReference type="NCBI Taxonomy" id="113562"/>
    <lineage>
        <taxon>Bacteria</taxon>
        <taxon>Bacillati</taxon>
        <taxon>Actinomycetota</taxon>
        <taxon>Actinomycetes</taxon>
        <taxon>Micromonosporales</taxon>
        <taxon>Micromonosporaceae</taxon>
        <taxon>Actinoplanes</taxon>
    </lineage>
</organism>
<keyword evidence="14" id="KW-1185">Reference proteome</keyword>
<evidence type="ECO:0000259" key="12">
    <source>
        <dbReference type="PROSITE" id="PS50110"/>
    </source>
</evidence>
<keyword evidence="3 10" id="KW-0597">Phosphoprotein</keyword>
<keyword evidence="7 9" id="KW-0010">Activator</keyword>
<dbReference type="EMBL" id="LT629758">
    <property type="protein sequence ID" value="SDT51065.1"/>
    <property type="molecule type" value="Genomic_DNA"/>
</dbReference>
<dbReference type="OrthoDB" id="7187989at2"/>
<dbReference type="PANTHER" id="PTHR45526">
    <property type="entry name" value="TRANSCRIPTIONAL REGULATORY PROTEIN DPIA"/>
    <property type="match status" value="1"/>
</dbReference>
<dbReference type="Proteomes" id="UP000198688">
    <property type="component" value="Chromosome I"/>
</dbReference>
<evidence type="ECO:0000256" key="3">
    <source>
        <dbReference type="ARBA" id="ARBA00022553"/>
    </source>
</evidence>
<feature type="region of interest" description="Disordered" evidence="11">
    <location>
        <begin position="209"/>
        <end position="233"/>
    </location>
</feature>
<dbReference type="GO" id="GO:0003677">
    <property type="term" value="F:DNA binding"/>
    <property type="evidence" value="ECO:0007669"/>
    <property type="project" value="UniProtKB-KW"/>
</dbReference>
<keyword evidence="2 9" id="KW-0963">Cytoplasm</keyword>
<dbReference type="InterPro" id="IPR005471">
    <property type="entry name" value="Tscrpt_reg_IclR_N"/>
</dbReference>
<dbReference type="InterPro" id="IPR001789">
    <property type="entry name" value="Sig_transdc_resp-reg_receiver"/>
</dbReference>
<keyword evidence="8 9" id="KW-0804">Transcription</keyword>
<keyword evidence="4 9" id="KW-0902">Two-component regulatory system</keyword>
<dbReference type="InterPro" id="IPR051271">
    <property type="entry name" value="2C-system_Tx_regulators"/>
</dbReference>
<sequence>MTPIRVLVVDDDPLIAEAHRAYTQKVEGFVVAGVAHTAREAMTRLRADHVDLVLLDLNLPDKHGLEIARALRSAGSGTDVLAVTSNRDIAMIRQAVALGVTHYLLKPFTFAAFRDKLDRYAQYRRQLAGSAEVAAQHEVDRVFATLRGAPADTLPKGLDPHTFDLILGALRAAAPGGLSATEVATRTGTSRVTARRYLEHLADAARVVRNPRYGGPGRPEVEYRPAPTGNQGP</sequence>
<evidence type="ECO:0000256" key="10">
    <source>
        <dbReference type="PROSITE-ProRule" id="PRU00169"/>
    </source>
</evidence>
<evidence type="ECO:0000256" key="11">
    <source>
        <dbReference type="SAM" id="MobiDB-lite"/>
    </source>
</evidence>
<dbReference type="Pfam" id="PF00072">
    <property type="entry name" value="Response_reg"/>
    <property type="match status" value="1"/>
</dbReference>
<dbReference type="GO" id="GO:0005737">
    <property type="term" value="C:cytoplasm"/>
    <property type="evidence" value="ECO:0007669"/>
    <property type="project" value="UniProtKB-SubCell"/>
</dbReference>
<dbReference type="SUPFAM" id="SSF46785">
    <property type="entry name" value="Winged helix' DNA-binding domain"/>
    <property type="match status" value="1"/>
</dbReference>
<dbReference type="PIRSF" id="PIRSF006171">
    <property type="entry name" value="RR_citrat_malat"/>
    <property type="match status" value="1"/>
</dbReference>
<dbReference type="InterPro" id="IPR036388">
    <property type="entry name" value="WH-like_DNA-bd_sf"/>
</dbReference>
<dbReference type="GO" id="GO:0000156">
    <property type="term" value="F:phosphorelay response regulator activity"/>
    <property type="evidence" value="ECO:0007669"/>
    <property type="project" value="TreeGrafter"/>
</dbReference>
<protein>
    <recommendedName>
        <fullName evidence="9">Transcriptional regulatory protein</fullName>
    </recommendedName>
</protein>
<evidence type="ECO:0000256" key="6">
    <source>
        <dbReference type="ARBA" id="ARBA00023125"/>
    </source>
</evidence>
<dbReference type="Pfam" id="PF09339">
    <property type="entry name" value="HTH_IclR"/>
    <property type="match status" value="1"/>
</dbReference>
<dbReference type="SMART" id="SM00448">
    <property type="entry name" value="REC"/>
    <property type="match status" value="1"/>
</dbReference>
<dbReference type="InterPro" id="IPR036390">
    <property type="entry name" value="WH_DNA-bd_sf"/>
</dbReference>
<dbReference type="Gene3D" id="3.40.50.2300">
    <property type="match status" value="1"/>
</dbReference>
<evidence type="ECO:0000256" key="5">
    <source>
        <dbReference type="ARBA" id="ARBA00023015"/>
    </source>
</evidence>
<accession>A0A1H2AYH2</accession>
<feature type="domain" description="Response regulatory" evidence="12">
    <location>
        <begin position="5"/>
        <end position="121"/>
    </location>
</feature>
<keyword evidence="5 9" id="KW-0805">Transcription regulation</keyword>
<dbReference type="InterPro" id="IPR011006">
    <property type="entry name" value="CheY-like_superfamily"/>
</dbReference>
<evidence type="ECO:0000256" key="8">
    <source>
        <dbReference type="ARBA" id="ARBA00023163"/>
    </source>
</evidence>